<dbReference type="AlphaFoldDB" id="A0A251U5C7"/>
<dbReference type="GO" id="GO:0005545">
    <property type="term" value="F:1-phosphatidylinositol binding"/>
    <property type="evidence" value="ECO:0000318"/>
    <property type="project" value="GO_Central"/>
</dbReference>
<reference evidence="11 13" key="1">
    <citation type="journal article" date="2017" name="Nature">
        <title>The sunflower genome provides insights into oil metabolism, flowering and Asterid evolution.</title>
        <authorList>
            <person name="Badouin H."/>
            <person name="Gouzy J."/>
            <person name="Grassa C.J."/>
            <person name="Murat F."/>
            <person name="Staton S.E."/>
            <person name="Cottret L."/>
            <person name="Lelandais-Briere C."/>
            <person name="Owens G.L."/>
            <person name="Carrere S."/>
            <person name="Mayjonade B."/>
            <person name="Legrand L."/>
            <person name="Gill N."/>
            <person name="Kane N.C."/>
            <person name="Bowers J.E."/>
            <person name="Hubner S."/>
            <person name="Bellec A."/>
            <person name="Berard A."/>
            <person name="Berges H."/>
            <person name="Blanchet N."/>
            <person name="Boniface M.C."/>
            <person name="Brunel D."/>
            <person name="Catrice O."/>
            <person name="Chaidir N."/>
            <person name="Claudel C."/>
            <person name="Donnadieu C."/>
            <person name="Faraut T."/>
            <person name="Fievet G."/>
            <person name="Helmstetter N."/>
            <person name="King M."/>
            <person name="Knapp S.J."/>
            <person name="Lai Z."/>
            <person name="Le Paslier M.C."/>
            <person name="Lippi Y."/>
            <person name="Lorenzon L."/>
            <person name="Mandel J.R."/>
            <person name="Marage G."/>
            <person name="Marchand G."/>
            <person name="Marquand E."/>
            <person name="Bret-Mestries E."/>
            <person name="Morien E."/>
            <person name="Nambeesan S."/>
            <person name="Nguyen T."/>
            <person name="Pegot-Espagnet P."/>
            <person name="Pouilly N."/>
            <person name="Raftis F."/>
            <person name="Sallet E."/>
            <person name="Schiex T."/>
            <person name="Thomas J."/>
            <person name="Vandecasteele C."/>
            <person name="Vares D."/>
            <person name="Vear F."/>
            <person name="Vautrin S."/>
            <person name="Crespi M."/>
            <person name="Mangin B."/>
            <person name="Burke J.M."/>
            <person name="Salse J."/>
            <person name="Munos S."/>
            <person name="Vincourt P."/>
            <person name="Rieseberg L.H."/>
            <person name="Langlade N.B."/>
        </authorList>
    </citation>
    <scope>NUCLEOTIDE SEQUENCE [LARGE SCALE GENOMIC DNA]</scope>
    <source>
        <strain evidence="13">cv. SF193</strain>
        <tissue evidence="11">Leaves</tissue>
    </source>
</reference>
<dbReference type="GO" id="GO:0005794">
    <property type="term" value="C:Golgi apparatus"/>
    <property type="evidence" value="ECO:0007669"/>
    <property type="project" value="UniProtKB-SubCell"/>
</dbReference>
<sequence length="328" mass="37435">MWTLKGASNALKDVSSLFIANFAPSSANRNPEIEAAVIKATNHNNSRVDYRSAQLLFAWIRVSGHYIRPVMSALTTRMEKTRSWTVALKGLMLLHGVFTCKVPAVQKIGRLPFDLSNFKDRKSNMFQHEAFIRSYYTYLNKKSAFMMKHSDDRKEGTLRRGIKERPKQWTMMQHLAWLENLQGLLDMLLEIKPQGEKMKNVLVLEAMNCIMLEIYDIYSRICNGIAAVLVRLYSIGKTEAGMAFSILQKASTQAEVLSRYIDFCRDFGVTKASESPKIVHIRKDDIQQLEQIINRASSPQKAEQLIPSEEDKPTMPVEDSVVIKKPET</sequence>
<evidence type="ECO:0000313" key="12">
    <source>
        <dbReference type="EMBL" id="OTG18550.1"/>
    </source>
</evidence>
<dbReference type="Gene3D" id="1.25.40.90">
    <property type="match status" value="1"/>
</dbReference>
<evidence type="ECO:0000256" key="2">
    <source>
        <dbReference type="ARBA" id="ARBA00004555"/>
    </source>
</evidence>
<organism evidence="12 13">
    <name type="scientific">Helianthus annuus</name>
    <name type="common">Common sunflower</name>
    <dbReference type="NCBI Taxonomy" id="4232"/>
    <lineage>
        <taxon>Eukaryota</taxon>
        <taxon>Viridiplantae</taxon>
        <taxon>Streptophyta</taxon>
        <taxon>Embryophyta</taxon>
        <taxon>Tracheophyta</taxon>
        <taxon>Spermatophyta</taxon>
        <taxon>Magnoliopsida</taxon>
        <taxon>eudicotyledons</taxon>
        <taxon>Gunneridae</taxon>
        <taxon>Pentapetalae</taxon>
        <taxon>asterids</taxon>
        <taxon>campanulids</taxon>
        <taxon>Asterales</taxon>
        <taxon>Asteraceae</taxon>
        <taxon>Asteroideae</taxon>
        <taxon>Heliantheae alliance</taxon>
        <taxon>Heliantheae</taxon>
        <taxon>Helianthus</taxon>
    </lineage>
</organism>
<dbReference type="CDD" id="cd16987">
    <property type="entry name" value="ANTH_N_AP180_plant"/>
    <property type="match status" value="1"/>
</dbReference>
<evidence type="ECO:0000256" key="4">
    <source>
        <dbReference type="ARBA" id="ARBA00022583"/>
    </source>
</evidence>
<dbReference type="GO" id="GO:0048268">
    <property type="term" value="P:clathrin coat assembly"/>
    <property type="evidence" value="ECO:0007669"/>
    <property type="project" value="InterPro"/>
</dbReference>
<accession>A0A251U5C7</accession>
<dbReference type="Proteomes" id="UP000215914">
    <property type="component" value="Chromosome 8"/>
</dbReference>
<dbReference type="InterPro" id="IPR045192">
    <property type="entry name" value="AP180-like"/>
</dbReference>
<protein>
    <submittedName>
        <fullName evidence="11">ANTH domain, phosphoinositide-binding clathrin adaptor, domain 2</fullName>
    </submittedName>
    <submittedName>
        <fullName evidence="12">Putative ENTH/VHS/GAT family protein</fullName>
    </submittedName>
</protein>
<proteinExistence type="predicted"/>
<evidence type="ECO:0000256" key="6">
    <source>
        <dbReference type="ARBA" id="ARBA00023136"/>
    </source>
</evidence>
<dbReference type="SUPFAM" id="SSF48464">
    <property type="entry name" value="ENTH/VHS domain"/>
    <property type="match status" value="1"/>
</dbReference>
<dbReference type="PANTHER" id="PTHR22951:SF19">
    <property type="entry name" value="OS08G0467300 PROTEIN"/>
    <property type="match status" value="1"/>
</dbReference>
<evidence type="ECO:0000256" key="7">
    <source>
        <dbReference type="ARBA" id="ARBA00023176"/>
    </source>
</evidence>
<evidence type="ECO:0000313" key="13">
    <source>
        <dbReference type="Proteomes" id="UP000215914"/>
    </source>
</evidence>
<dbReference type="Gene3D" id="1.20.58.150">
    <property type="entry name" value="ANTH domain"/>
    <property type="match status" value="1"/>
</dbReference>
<dbReference type="GO" id="GO:0030136">
    <property type="term" value="C:clathrin-coated vesicle"/>
    <property type="evidence" value="ECO:0000318"/>
    <property type="project" value="GO_Central"/>
</dbReference>
<evidence type="ECO:0000256" key="9">
    <source>
        <dbReference type="SAM" id="MobiDB-lite"/>
    </source>
</evidence>
<evidence type="ECO:0000256" key="8">
    <source>
        <dbReference type="ARBA" id="ARBA00023329"/>
    </source>
</evidence>
<dbReference type="GO" id="GO:0032050">
    <property type="term" value="F:clathrin heavy chain binding"/>
    <property type="evidence" value="ECO:0000318"/>
    <property type="project" value="GO_Central"/>
</dbReference>
<dbReference type="EMBL" id="CM007897">
    <property type="protein sequence ID" value="OTG18550.1"/>
    <property type="molecule type" value="Genomic_DNA"/>
</dbReference>
<dbReference type="InParanoid" id="A0A251U5C7"/>
<dbReference type="InterPro" id="IPR013809">
    <property type="entry name" value="ENTH"/>
</dbReference>
<dbReference type="SMART" id="SM00273">
    <property type="entry name" value="ENTH"/>
    <property type="match status" value="1"/>
</dbReference>
<dbReference type="Gramene" id="mRNA:HanXRQr2_Chr08g0338801">
    <property type="protein sequence ID" value="CDS:HanXRQr2_Chr08g0338801.1"/>
    <property type="gene ID" value="HanXRQr2_Chr08g0338801"/>
</dbReference>
<dbReference type="PANTHER" id="PTHR22951">
    <property type="entry name" value="CLATHRIN ASSEMBLY PROTEIN"/>
    <property type="match status" value="1"/>
</dbReference>
<dbReference type="SUPFAM" id="SSF89009">
    <property type="entry name" value="GAT-like domain"/>
    <property type="match status" value="1"/>
</dbReference>
<dbReference type="GO" id="GO:0000149">
    <property type="term" value="F:SNARE binding"/>
    <property type="evidence" value="ECO:0000318"/>
    <property type="project" value="GO_Central"/>
</dbReference>
<reference evidence="12" key="2">
    <citation type="submission" date="2017-02" db="EMBL/GenBank/DDBJ databases">
        <title>Sunflower complete genome.</title>
        <authorList>
            <person name="Langlade N."/>
            <person name="Munos S."/>
        </authorList>
    </citation>
    <scope>NUCLEOTIDE SEQUENCE [LARGE SCALE GENOMIC DNA]</scope>
    <source>
        <tissue evidence="12">Leaves</tissue>
    </source>
</reference>
<keyword evidence="13" id="KW-1185">Reference proteome</keyword>
<feature type="region of interest" description="Disordered" evidence="9">
    <location>
        <begin position="297"/>
        <end position="328"/>
    </location>
</feature>
<evidence type="ECO:0000256" key="5">
    <source>
        <dbReference type="ARBA" id="ARBA00023034"/>
    </source>
</evidence>
<keyword evidence="5" id="KW-0333">Golgi apparatus</keyword>
<evidence type="ECO:0000256" key="3">
    <source>
        <dbReference type="ARBA" id="ARBA00004600"/>
    </source>
</evidence>
<dbReference type="EMBL" id="MNCJ02000323">
    <property type="protein sequence ID" value="KAF5795363.1"/>
    <property type="molecule type" value="Genomic_DNA"/>
</dbReference>
<evidence type="ECO:0000256" key="1">
    <source>
        <dbReference type="ARBA" id="ARBA00004132"/>
    </source>
</evidence>
<dbReference type="STRING" id="4232.A0A251U5C7"/>
<reference evidence="11" key="3">
    <citation type="submission" date="2020-06" db="EMBL/GenBank/DDBJ databases">
        <title>Helianthus annuus Genome sequencing and assembly Release 2.</title>
        <authorList>
            <person name="Gouzy J."/>
            <person name="Langlade N."/>
            <person name="Munos S."/>
        </authorList>
    </citation>
    <scope>NUCLEOTIDE SEQUENCE</scope>
    <source>
        <tissue evidence="11">Leaves</tissue>
    </source>
</reference>
<keyword evidence="4" id="KW-0254">Endocytosis</keyword>
<dbReference type="OMA" id="IWAITIR"/>
<dbReference type="Pfam" id="PF07651">
    <property type="entry name" value="ANTH"/>
    <property type="match status" value="1"/>
</dbReference>
<dbReference type="OrthoDB" id="682511at2759"/>
<feature type="domain" description="ENTH" evidence="10">
    <location>
        <begin position="25"/>
        <end position="153"/>
    </location>
</feature>
<evidence type="ECO:0000313" key="11">
    <source>
        <dbReference type="EMBL" id="KAF5795363.1"/>
    </source>
</evidence>
<name>A0A251U5C7_HELAN</name>
<dbReference type="GO" id="GO:0005546">
    <property type="term" value="F:phosphatidylinositol-4,5-bisphosphate binding"/>
    <property type="evidence" value="ECO:0000318"/>
    <property type="project" value="GO_Central"/>
</dbReference>
<keyword evidence="6" id="KW-0472">Membrane</keyword>
<keyword evidence="7" id="KW-0168">Coated pit</keyword>
<dbReference type="GO" id="GO:0006900">
    <property type="term" value="P:vesicle budding from membrane"/>
    <property type="evidence" value="ECO:0000318"/>
    <property type="project" value="GO_Central"/>
</dbReference>
<dbReference type="GO" id="GO:0005905">
    <property type="term" value="C:clathrin-coated pit"/>
    <property type="evidence" value="ECO:0000318"/>
    <property type="project" value="GO_Central"/>
</dbReference>
<comment type="subcellular location">
    <subcellularLocation>
        <location evidence="1">Cytoplasmic vesicle</location>
        <location evidence="1">Clathrin-coated vesicle</location>
    </subcellularLocation>
    <subcellularLocation>
        <location evidence="2">Golgi apparatus</location>
    </subcellularLocation>
    <subcellularLocation>
        <location evidence="3">Membrane</location>
        <location evidence="3">Clathrin-coated pit</location>
    </subcellularLocation>
</comment>
<gene>
    <name evidence="12" type="ORF">HannXRQ_Chr08g0224291</name>
    <name evidence="11" type="ORF">HanXRQr2_Chr08g0338801</name>
</gene>
<evidence type="ECO:0000259" key="10">
    <source>
        <dbReference type="PROSITE" id="PS50942"/>
    </source>
</evidence>
<dbReference type="InterPro" id="IPR048050">
    <property type="entry name" value="ANTH_N_plant"/>
</dbReference>
<dbReference type="InterPro" id="IPR011417">
    <property type="entry name" value="ANTH_dom"/>
</dbReference>
<dbReference type="InterPro" id="IPR008942">
    <property type="entry name" value="ENTH_VHS"/>
</dbReference>
<keyword evidence="8" id="KW-0968">Cytoplasmic vesicle</keyword>
<dbReference type="PROSITE" id="PS50942">
    <property type="entry name" value="ENTH"/>
    <property type="match status" value="1"/>
</dbReference>
<dbReference type="GO" id="GO:0072583">
    <property type="term" value="P:clathrin-dependent endocytosis"/>
    <property type="evidence" value="ECO:0000318"/>
    <property type="project" value="GO_Central"/>
</dbReference>
<dbReference type="InterPro" id="IPR014712">
    <property type="entry name" value="ANTH_dom_sf"/>
</dbReference>